<dbReference type="Proteomes" id="UP001305414">
    <property type="component" value="Unassembled WGS sequence"/>
</dbReference>
<proteinExistence type="predicted"/>
<protein>
    <submittedName>
        <fullName evidence="1">Uncharacterized protein</fullName>
    </submittedName>
</protein>
<dbReference type="EMBL" id="JAWHQM010000003">
    <property type="protein sequence ID" value="KAK5625926.1"/>
    <property type="molecule type" value="Genomic_DNA"/>
</dbReference>
<accession>A0AAN7Z6C0</accession>
<keyword evidence="2" id="KW-1185">Reference proteome</keyword>
<sequence length="92" mass="10533">MGHSWMGVSGIRLLKRRLLFVDGQVIYRCSKIRCREDTAQEHLAQGIVHFQVDTAGVARTRNLLTCSYPMHHGKNGTDIISIPMWKRTLIEI</sequence>
<evidence type="ECO:0000313" key="1">
    <source>
        <dbReference type="EMBL" id="KAK5625926.1"/>
    </source>
</evidence>
<gene>
    <name evidence="1" type="ORF">RRF57_001642</name>
</gene>
<organism evidence="1 2">
    <name type="scientific">Xylaria bambusicola</name>
    <dbReference type="NCBI Taxonomy" id="326684"/>
    <lineage>
        <taxon>Eukaryota</taxon>
        <taxon>Fungi</taxon>
        <taxon>Dikarya</taxon>
        <taxon>Ascomycota</taxon>
        <taxon>Pezizomycotina</taxon>
        <taxon>Sordariomycetes</taxon>
        <taxon>Xylariomycetidae</taxon>
        <taxon>Xylariales</taxon>
        <taxon>Xylariaceae</taxon>
        <taxon>Xylaria</taxon>
    </lineage>
</organism>
<reference evidence="1 2" key="1">
    <citation type="submission" date="2023-10" db="EMBL/GenBank/DDBJ databases">
        <title>Draft genome sequence of Xylaria bambusicola isolate GMP-LS, the root and basal stem rot pathogen of sugarcane in Indonesia.</title>
        <authorList>
            <person name="Selvaraj P."/>
            <person name="Muralishankar V."/>
            <person name="Muruganantham S."/>
            <person name="Sp S."/>
            <person name="Haryani S."/>
            <person name="Lau K.J.X."/>
            <person name="Naqvi N.I."/>
        </authorList>
    </citation>
    <scope>NUCLEOTIDE SEQUENCE [LARGE SCALE GENOMIC DNA]</scope>
    <source>
        <strain evidence="1">GMP-LS</strain>
    </source>
</reference>
<name>A0AAN7Z6C0_9PEZI</name>
<evidence type="ECO:0000313" key="2">
    <source>
        <dbReference type="Proteomes" id="UP001305414"/>
    </source>
</evidence>
<dbReference type="AlphaFoldDB" id="A0AAN7Z6C0"/>
<comment type="caution">
    <text evidence="1">The sequence shown here is derived from an EMBL/GenBank/DDBJ whole genome shotgun (WGS) entry which is preliminary data.</text>
</comment>